<evidence type="ECO:0000313" key="12">
    <source>
        <dbReference type="EMBL" id="SJZ52664.1"/>
    </source>
</evidence>
<dbReference type="InterPro" id="IPR001469">
    <property type="entry name" value="ATP_synth_F1_dsu/esu"/>
</dbReference>
<comment type="subunit">
    <text evidence="9">F-type ATPases have 2 components, CF(1) - the catalytic core - and CF(0) - the membrane proton channel. CF(1) has five subunits: alpha(3), beta(3), gamma(1), delta(1), epsilon(1). CF(0) has three main subunits: a, b and c.</text>
</comment>
<accession>A0A1T4LDV6</accession>
<dbReference type="Pfam" id="PF00401">
    <property type="entry name" value="ATP-synt_DE"/>
    <property type="match status" value="1"/>
</dbReference>
<comment type="similarity">
    <text evidence="2 9">Belongs to the ATPase epsilon chain family.</text>
</comment>
<evidence type="ECO:0000256" key="7">
    <source>
        <dbReference type="ARBA" id="ARBA00023196"/>
    </source>
</evidence>
<evidence type="ECO:0000256" key="5">
    <source>
        <dbReference type="ARBA" id="ARBA00023065"/>
    </source>
</evidence>
<keyword evidence="8 9" id="KW-0066">ATP synthesis</keyword>
<dbReference type="GO" id="GO:0012505">
    <property type="term" value="C:endomembrane system"/>
    <property type="evidence" value="ECO:0007669"/>
    <property type="project" value="UniProtKB-SubCell"/>
</dbReference>
<evidence type="ECO:0000256" key="8">
    <source>
        <dbReference type="ARBA" id="ARBA00023310"/>
    </source>
</evidence>
<evidence type="ECO:0000259" key="11">
    <source>
        <dbReference type="Pfam" id="PF02823"/>
    </source>
</evidence>
<comment type="subcellular location">
    <subcellularLocation>
        <location evidence="9">Cell membrane</location>
        <topology evidence="9">Peripheral membrane protein</topology>
    </subcellularLocation>
    <subcellularLocation>
        <location evidence="1">Endomembrane system</location>
        <topology evidence="1">Peripheral membrane protein</topology>
    </subcellularLocation>
</comment>
<dbReference type="PANTHER" id="PTHR13822">
    <property type="entry name" value="ATP SYNTHASE DELTA/EPSILON CHAIN"/>
    <property type="match status" value="1"/>
</dbReference>
<dbReference type="InterPro" id="IPR036771">
    <property type="entry name" value="ATPsynth_dsu/esu_N"/>
</dbReference>
<keyword evidence="5 9" id="KW-0406">Ion transport</keyword>
<dbReference type="HAMAP" id="MF_00530">
    <property type="entry name" value="ATP_synth_epsil_bac"/>
    <property type="match status" value="1"/>
</dbReference>
<keyword evidence="3 9" id="KW-0813">Transport</keyword>
<reference evidence="12 13" key="1">
    <citation type="submission" date="2017-02" db="EMBL/GenBank/DDBJ databases">
        <authorList>
            <person name="Peterson S.W."/>
        </authorList>
    </citation>
    <scope>NUCLEOTIDE SEQUENCE [LARGE SCALE GENOMIC DNA]</scope>
    <source>
        <strain evidence="12 13">ATCC 17233</strain>
    </source>
</reference>
<protein>
    <recommendedName>
        <fullName evidence="9">ATP synthase epsilon chain</fullName>
    </recommendedName>
    <alternativeName>
        <fullName evidence="9">ATP synthase F1 sector epsilon subunit</fullName>
    </alternativeName>
    <alternativeName>
        <fullName evidence="9">F-ATPase epsilon subunit</fullName>
    </alternativeName>
</protein>
<sequence>MASFHAEIREADSPYFEGELVSLRFPTIDGDYGVMAGHRNMIAPVVPGVLHIETASGEKKIASVGTGFIKIENNRVILLIDSLETPEEIDLNRAKRTEEKALAGMLLKQNQREYKLAEISLARAMSRYKTRKEFDSKH</sequence>
<keyword evidence="7 9" id="KW-0139">CF(1)</keyword>
<dbReference type="RefSeq" id="WP_078786612.1">
    <property type="nucleotide sequence ID" value="NZ_CACZYW010000008.1"/>
</dbReference>
<keyword evidence="9" id="KW-0375">Hydrogen ion transport</keyword>
<evidence type="ECO:0000256" key="3">
    <source>
        <dbReference type="ARBA" id="ARBA00022448"/>
    </source>
</evidence>
<evidence type="ECO:0000256" key="4">
    <source>
        <dbReference type="ARBA" id="ARBA00022475"/>
    </source>
</evidence>
<comment type="function">
    <text evidence="9">Produces ATP from ADP in the presence of a proton gradient across the membrane.</text>
</comment>
<dbReference type="PANTHER" id="PTHR13822:SF10">
    <property type="entry name" value="ATP SYNTHASE EPSILON CHAIN, CHLOROPLASTIC"/>
    <property type="match status" value="1"/>
</dbReference>
<dbReference type="GO" id="GO:0046933">
    <property type="term" value="F:proton-transporting ATP synthase activity, rotational mechanism"/>
    <property type="evidence" value="ECO:0007669"/>
    <property type="project" value="UniProtKB-UniRule"/>
</dbReference>
<evidence type="ECO:0000256" key="9">
    <source>
        <dbReference type="HAMAP-Rule" id="MF_00530"/>
    </source>
</evidence>
<feature type="domain" description="ATP synthase F1 complex delta/epsilon subunit N-terminal" evidence="11">
    <location>
        <begin position="4"/>
        <end position="82"/>
    </location>
</feature>
<evidence type="ECO:0000259" key="10">
    <source>
        <dbReference type="Pfam" id="PF00401"/>
    </source>
</evidence>
<dbReference type="Pfam" id="PF02823">
    <property type="entry name" value="ATP-synt_DE_N"/>
    <property type="match status" value="1"/>
</dbReference>
<dbReference type="OrthoDB" id="9804110at2"/>
<evidence type="ECO:0000313" key="13">
    <source>
        <dbReference type="Proteomes" id="UP000189857"/>
    </source>
</evidence>
<name>A0A1T4LDV6_9FIRM</name>
<dbReference type="Gene3D" id="2.60.15.10">
    <property type="entry name" value="F0F1 ATP synthase delta/epsilon subunit, N-terminal"/>
    <property type="match status" value="1"/>
</dbReference>
<proteinExistence type="inferred from homology"/>
<dbReference type="InterPro" id="IPR020546">
    <property type="entry name" value="ATP_synth_F1_dsu/esu_N"/>
</dbReference>
<dbReference type="CDD" id="cd12152">
    <property type="entry name" value="F1-ATPase_delta"/>
    <property type="match status" value="1"/>
</dbReference>
<evidence type="ECO:0000256" key="1">
    <source>
        <dbReference type="ARBA" id="ARBA00004184"/>
    </source>
</evidence>
<keyword evidence="4 9" id="KW-1003">Cell membrane</keyword>
<gene>
    <name evidence="9" type="primary">atpC</name>
    <name evidence="12" type="ORF">SAMN02745110_00800</name>
</gene>
<keyword evidence="13" id="KW-1185">Reference proteome</keyword>
<evidence type="ECO:0000256" key="6">
    <source>
        <dbReference type="ARBA" id="ARBA00023136"/>
    </source>
</evidence>
<dbReference type="AlphaFoldDB" id="A0A1T4LDV6"/>
<dbReference type="SUPFAM" id="SSF51344">
    <property type="entry name" value="Epsilon subunit of F1F0-ATP synthase N-terminal domain"/>
    <property type="match status" value="1"/>
</dbReference>
<evidence type="ECO:0000256" key="2">
    <source>
        <dbReference type="ARBA" id="ARBA00005712"/>
    </source>
</evidence>
<dbReference type="InterPro" id="IPR020547">
    <property type="entry name" value="ATP_synth_F1_esu_C"/>
</dbReference>
<dbReference type="GO" id="GO:0005886">
    <property type="term" value="C:plasma membrane"/>
    <property type="evidence" value="ECO:0007669"/>
    <property type="project" value="UniProtKB-SubCell"/>
</dbReference>
<dbReference type="GO" id="GO:0045259">
    <property type="term" value="C:proton-transporting ATP synthase complex"/>
    <property type="evidence" value="ECO:0007669"/>
    <property type="project" value="UniProtKB-KW"/>
</dbReference>
<feature type="domain" description="ATP synthase epsilon subunit C-terminal" evidence="10">
    <location>
        <begin position="87"/>
        <end position="130"/>
    </location>
</feature>
<organism evidence="12 13">
    <name type="scientific">Eubacterium ruminantium</name>
    <dbReference type="NCBI Taxonomy" id="42322"/>
    <lineage>
        <taxon>Bacteria</taxon>
        <taxon>Bacillati</taxon>
        <taxon>Bacillota</taxon>
        <taxon>Clostridia</taxon>
        <taxon>Eubacteriales</taxon>
        <taxon>Eubacteriaceae</taxon>
        <taxon>Eubacterium</taxon>
    </lineage>
</organism>
<dbReference type="EMBL" id="FUXA01000005">
    <property type="protein sequence ID" value="SJZ52664.1"/>
    <property type="molecule type" value="Genomic_DNA"/>
</dbReference>
<keyword evidence="6 9" id="KW-0472">Membrane</keyword>
<dbReference type="GO" id="GO:0005524">
    <property type="term" value="F:ATP binding"/>
    <property type="evidence" value="ECO:0007669"/>
    <property type="project" value="UniProtKB-UniRule"/>
</dbReference>
<dbReference type="Proteomes" id="UP000189857">
    <property type="component" value="Unassembled WGS sequence"/>
</dbReference>